<dbReference type="GeneID" id="2870651"/>
<feature type="region of interest" description="Disordered" evidence="7">
    <location>
        <begin position="168"/>
        <end position="204"/>
    </location>
</feature>
<keyword evidence="4" id="KW-0747">Spliceosome</keyword>
<feature type="region of interest" description="Disordered" evidence="7">
    <location>
        <begin position="1"/>
        <end position="64"/>
    </location>
</feature>
<dbReference type="GO" id="GO:0006397">
    <property type="term" value="P:mRNA processing"/>
    <property type="evidence" value="ECO:0007669"/>
    <property type="project" value="UniProtKB-KW"/>
</dbReference>
<dbReference type="PANTHER" id="PTHR36562">
    <property type="entry name" value="SERINE/ARGININE REPETITIVE MATRIX 2"/>
    <property type="match status" value="1"/>
</dbReference>
<evidence type="ECO:0000259" key="8">
    <source>
        <dbReference type="SMART" id="SM01115"/>
    </source>
</evidence>
<keyword evidence="10" id="KW-1185">Reference proteome</keyword>
<evidence type="ECO:0000256" key="5">
    <source>
        <dbReference type="ARBA" id="ARBA00023187"/>
    </source>
</evidence>
<sequence>MSSNVGLSTPRGSGTSGYVQKNHAFLRPRNTGAGAPYPSPSSSSKDGSESSFKQRQPDRAILEHEMKREIEVKVLEERERLEDINERVEEGKGREGEKVRSEEEIEKICDELRERLTREMEDRKNGNGRNDGRNRDGKGKRGFKAYQVHELAEAKIKESERLRRALGIRDLDEQGGGGGGGGSSSARAEVERRREKERERERERPSFTSFLCMTFLAGNGQPVLPTSPTNDGITKQARLSGTPPNDSIFPIGFPYSMSGVPCASAESCNPLGVTSGYILIFGTSPATTEGTDCSFSLMSDVLMGASRDRKSVM</sequence>
<dbReference type="STRING" id="227321.Q5AYP4"/>
<dbReference type="Pfam" id="PF08312">
    <property type="entry name" value="cwf21"/>
    <property type="match status" value="1"/>
</dbReference>
<gene>
    <name evidence="9" type="ORF">ANIA_06586</name>
</gene>
<dbReference type="GO" id="GO:0008380">
    <property type="term" value="P:RNA splicing"/>
    <property type="evidence" value="ECO:0007669"/>
    <property type="project" value="UniProtKB-KW"/>
</dbReference>
<dbReference type="Proteomes" id="UP000000560">
    <property type="component" value="Chromosome I"/>
</dbReference>
<feature type="compositionally biased region" description="Polar residues" evidence="7">
    <location>
        <begin position="1"/>
        <end position="19"/>
    </location>
</feature>
<feature type="region of interest" description="Disordered" evidence="7">
    <location>
        <begin position="80"/>
        <end position="144"/>
    </location>
</feature>
<dbReference type="KEGG" id="ani:ANIA_06586"/>
<dbReference type="RefSeq" id="XP_664190.1">
    <property type="nucleotide sequence ID" value="XM_659098.1"/>
</dbReference>
<feature type="compositionally biased region" description="Basic and acidic residues" evidence="7">
    <location>
        <begin position="55"/>
        <end position="64"/>
    </location>
</feature>
<reference evidence="10" key="1">
    <citation type="journal article" date="2005" name="Nature">
        <title>Sequencing of Aspergillus nidulans and comparative analysis with A. fumigatus and A. oryzae.</title>
        <authorList>
            <person name="Galagan J.E."/>
            <person name="Calvo S.E."/>
            <person name="Cuomo C."/>
            <person name="Ma L.J."/>
            <person name="Wortman J.R."/>
            <person name="Batzoglou S."/>
            <person name="Lee S.I."/>
            <person name="Basturkmen M."/>
            <person name="Spevak C.C."/>
            <person name="Clutterbuck J."/>
            <person name="Kapitonov V."/>
            <person name="Jurka J."/>
            <person name="Scazzocchio C."/>
            <person name="Farman M."/>
            <person name="Butler J."/>
            <person name="Purcell S."/>
            <person name="Harris S."/>
            <person name="Braus G.H."/>
            <person name="Draht O."/>
            <person name="Busch S."/>
            <person name="D'Enfert C."/>
            <person name="Bouchier C."/>
            <person name="Goldman G.H."/>
            <person name="Bell-Pedersen D."/>
            <person name="Griffiths-Jones S."/>
            <person name="Doonan J.H."/>
            <person name="Yu J."/>
            <person name="Vienken K."/>
            <person name="Pain A."/>
            <person name="Freitag M."/>
            <person name="Selker E.U."/>
            <person name="Archer D.B."/>
            <person name="Penalva M.A."/>
            <person name="Oakley B.R."/>
            <person name="Momany M."/>
            <person name="Tanaka T."/>
            <person name="Kumagai T."/>
            <person name="Asai K."/>
            <person name="Machida M."/>
            <person name="Nierman W.C."/>
            <person name="Denning D.W."/>
            <person name="Caddick M."/>
            <person name="Hynes M."/>
            <person name="Paoletti M."/>
            <person name="Fischer R."/>
            <person name="Miller B."/>
            <person name="Dyer P."/>
            <person name="Sachs M.S."/>
            <person name="Osmani S.A."/>
            <person name="Birren B.W."/>
        </authorList>
    </citation>
    <scope>NUCLEOTIDE SEQUENCE [LARGE SCALE GENOMIC DNA]</scope>
    <source>
        <strain evidence="10">FGSC A4 / ATCC 38163 / CBS 112.46 / NRRL 194 / M139</strain>
    </source>
</reference>
<evidence type="ECO:0000256" key="2">
    <source>
        <dbReference type="ARBA" id="ARBA00005954"/>
    </source>
</evidence>
<dbReference type="HOGENOM" id="CLU_067891_2_0_1"/>
<dbReference type="AlphaFoldDB" id="Q5AYP4"/>
<accession>Q5AYP4</accession>
<keyword evidence="5" id="KW-0508">mRNA splicing</keyword>
<dbReference type="PANTHER" id="PTHR36562:SF5">
    <property type="entry name" value="SERINE_ARGININE REPETITIVE MATRIX 2"/>
    <property type="match status" value="1"/>
</dbReference>
<evidence type="ECO:0000256" key="6">
    <source>
        <dbReference type="ARBA" id="ARBA00023242"/>
    </source>
</evidence>
<dbReference type="GO" id="GO:0005634">
    <property type="term" value="C:nucleus"/>
    <property type="evidence" value="ECO:0000318"/>
    <property type="project" value="GO_Central"/>
</dbReference>
<evidence type="ECO:0000313" key="9">
    <source>
        <dbReference type="EMBL" id="CBF71043.1"/>
    </source>
</evidence>
<name>Q5AYP4_EMENI</name>
<organism evidence="9 10">
    <name type="scientific">Emericella nidulans (strain FGSC A4 / ATCC 38163 / CBS 112.46 / NRRL 194 / M139)</name>
    <name type="common">Aspergillus nidulans</name>
    <dbReference type="NCBI Taxonomy" id="227321"/>
    <lineage>
        <taxon>Eukaryota</taxon>
        <taxon>Fungi</taxon>
        <taxon>Dikarya</taxon>
        <taxon>Ascomycota</taxon>
        <taxon>Pezizomycotina</taxon>
        <taxon>Eurotiomycetes</taxon>
        <taxon>Eurotiomycetidae</taxon>
        <taxon>Eurotiales</taxon>
        <taxon>Aspergillaceae</taxon>
        <taxon>Aspergillus</taxon>
        <taxon>Aspergillus subgen. Nidulantes</taxon>
    </lineage>
</organism>
<feature type="compositionally biased region" description="Gly residues" evidence="7">
    <location>
        <begin position="174"/>
        <end position="183"/>
    </location>
</feature>
<feature type="compositionally biased region" description="Basic and acidic residues" evidence="7">
    <location>
        <begin position="188"/>
        <end position="204"/>
    </location>
</feature>
<evidence type="ECO:0000256" key="7">
    <source>
        <dbReference type="SAM" id="MobiDB-lite"/>
    </source>
</evidence>
<feature type="domain" description="CWF21" evidence="8">
    <location>
        <begin position="62"/>
        <end position="121"/>
    </location>
</feature>
<dbReference type="OrthoDB" id="10267305at2759"/>
<proteinExistence type="inferred from homology"/>
<evidence type="ECO:0000256" key="1">
    <source>
        <dbReference type="ARBA" id="ARBA00004123"/>
    </source>
</evidence>
<dbReference type="eggNOG" id="KOG1869">
    <property type="taxonomic scope" value="Eukaryota"/>
</dbReference>
<keyword evidence="3" id="KW-0507">mRNA processing</keyword>
<dbReference type="GO" id="GO:0005681">
    <property type="term" value="C:spliceosomal complex"/>
    <property type="evidence" value="ECO:0007669"/>
    <property type="project" value="UniProtKB-KW"/>
</dbReference>
<evidence type="ECO:0000256" key="3">
    <source>
        <dbReference type="ARBA" id="ARBA00022664"/>
    </source>
</evidence>
<dbReference type="SMART" id="SM01115">
    <property type="entry name" value="cwf21"/>
    <property type="match status" value="1"/>
</dbReference>
<accession>C8V121</accession>
<comment type="subcellular location">
    <subcellularLocation>
        <location evidence="1">Nucleus</location>
    </subcellularLocation>
</comment>
<feature type="compositionally biased region" description="Basic and acidic residues" evidence="7">
    <location>
        <begin position="80"/>
        <end position="139"/>
    </location>
</feature>
<feature type="compositionally biased region" description="Low complexity" evidence="7">
    <location>
        <begin position="40"/>
        <end position="51"/>
    </location>
</feature>
<dbReference type="EMBL" id="BN001301">
    <property type="protein sequence ID" value="CBF71043.1"/>
    <property type="molecule type" value="Genomic_DNA"/>
</dbReference>
<dbReference type="InterPro" id="IPR013170">
    <property type="entry name" value="mRNA_splic_Cwf21_dom"/>
</dbReference>
<evidence type="ECO:0000256" key="4">
    <source>
        <dbReference type="ARBA" id="ARBA00022728"/>
    </source>
</evidence>
<protein>
    <submittedName>
        <fullName evidence="9">RNA binding protein, putative (AFU_orthologue AFUA_6G04320)</fullName>
    </submittedName>
</protein>
<comment type="similarity">
    <text evidence="2">Belongs to the CWC21 family.</text>
</comment>
<dbReference type="InParanoid" id="Q5AYP4"/>
<keyword evidence="6" id="KW-0539">Nucleus</keyword>
<reference evidence="10" key="2">
    <citation type="journal article" date="2009" name="Fungal Genet. Biol.">
        <title>The 2008 update of the Aspergillus nidulans genome annotation: a community effort.</title>
        <authorList>
            <person name="Wortman J.R."/>
            <person name="Gilsenan J.M."/>
            <person name="Joardar V."/>
            <person name="Deegan J."/>
            <person name="Clutterbuck J."/>
            <person name="Andersen M.R."/>
            <person name="Archer D."/>
            <person name="Bencina M."/>
            <person name="Braus G."/>
            <person name="Coutinho P."/>
            <person name="von Dohren H."/>
            <person name="Doonan J."/>
            <person name="Driessen A.J."/>
            <person name="Durek P."/>
            <person name="Espeso E."/>
            <person name="Fekete E."/>
            <person name="Flipphi M."/>
            <person name="Estrada C.G."/>
            <person name="Geysens S."/>
            <person name="Goldman G."/>
            <person name="de Groot P.W."/>
            <person name="Hansen K."/>
            <person name="Harris S.D."/>
            <person name="Heinekamp T."/>
            <person name="Helmstaedt K."/>
            <person name="Henrissat B."/>
            <person name="Hofmann G."/>
            <person name="Homan T."/>
            <person name="Horio T."/>
            <person name="Horiuchi H."/>
            <person name="James S."/>
            <person name="Jones M."/>
            <person name="Karaffa L."/>
            <person name="Karanyi Z."/>
            <person name="Kato M."/>
            <person name="Keller N."/>
            <person name="Kelly D.E."/>
            <person name="Kiel J.A."/>
            <person name="Kim J.M."/>
            <person name="van der Klei I.J."/>
            <person name="Klis F.M."/>
            <person name="Kovalchuk A."/>
            <person name="Krasevec N."/>
            <person name="Kubicek C.P."/>
            <person name="Liu B."/>
            <person name="Maccabe A."/>
            <person name="Meyer V."/>
            <person name="Mirabito P."/>
            <person name="Miskei M."/>
            <person name="Mos M."/>
            <person name="Mullins J."/>
            <person name="Nelson D.R."/>
            <person name="Nielsen J."/>
            <person name="Oakley B.R."/>
            <person name="Osmani S.A."/>
            <person name="Pakula T."/>
            <person name="Paszewski A."/>
            <person name="Paulsen I."/>
            <person name="Pilsyk S."/>
            <person name="Pocsi I."/>
            <person name="Punt P.J."/>
            <person name="Ram A.F."/>
            <person name="Ren Q."/>
            <person name="Robellet X."/>
            <person name="Robson G."/>
            <person name="Seiboth B."/>
            <person name="van Solingen P."/>
            <person name="Specht T."/>
            <person name="Sun J."/>
            <person name="Taheri-Talesh N."/>
            <person name="Takeshita N."/>
            <person name="Ussery D."/>
            <person name="vanKuyk P.A."/>
            <person name="Visser H."/>
            <person name="van de Vondervoort P.J."/>
            <person name="de Vries R.P."/>
            <person name="Walton J."/>
            <person name="Xiang X."/>
            <person name="Xiong Y."/>
            <person name="Zeng A.P."/>
            <person name="Brandt B.W."/>
            <person name="Cornell M.J."/>
            <person name="van den Hondel C.A."/>
            <person name="Visser J."/>
            <person name="Oliver S.G."/>
            <person name="Turner G."/>
        </authorList>
    </citation>
    <scope>GENOME REANNOTATION</scope>
    <source>
        <strain evidence="10">FGSC A4 / ATCC 38163 / CBS 112.46 / NRRL 194 / M139</strain>
    </source>
</reference>
<evidence type="ECO:0000313" key="10">
    <source>
        <dbReference type="Proteomes" id="UP000000560"/>
    </source>
</evidence>
<dbReference type="CDD" id="cd21372">
    <property type="entry name" value="cwf21_CWC21-like"/>
    <property type="match status" value="1"/>
</dbReference>
<dbReference type="InterPro" id="IPR051372">
    <property type="entry name" value="CWC21"/>
</dbReference>